<proteinExistence type="predicted"/>
<name>A0A1Z5JTA0_FISSO</name>
<comment type="caution">
    <text evidence="3">The sequence shown here is derived from an EMBL/GenBank/DDBJ whole genome shotgun (WGS) entry which is preliminary data.</text>
</comment>
<evidence type="ECO:0000256" key="1">
    <source>
        <dbReference type="SAM" id="Phobius"/>
    </source>
</evidence>
<dbReference type="InterPro" id="IPR013217">
    <property type="entry name" value="Methyltransf_12"/>
</dbReference>
<dbReference type="InterPro" id="IPR029063">
    <property type="entry name" value="SAM-dependent_MTases_sf"/>
</dbReference>
<reference evidence="3 4" key="1">
    <citation type="journal article" date="2015" name="Plant Cell">
        <title>Oil accumulation by the oleaginous diatom Fistulifera solaris as revealed by the genome and transcriptome.</title>
        <authorList>
            <person name="Tanaka T."/>
            <person name="Maeda Y."/>
            <person name="Veluchamy A."/>
            <person name="Tanaka M."/>
            <person name="Abida H."/>
            <person name="Marechal E."/>
            <person name="Bowler C."/>
            <person name="Muto M."/>
            <person name="Sunaga Y."/>
            <person name="Tanaka M."/>
            <person name="Yoshino T."/>
            <person name="Taniguchi T."/>
            <person name="Fukuda Y."/>
            <person name="Nemoto M."/>
            <person name="Matsumoto M."/>
            <person name="Wong P.S."/>
            <person name="Aburatani S."/>
            <person name="Fujibuchi W."/>
        </authorList>
    </citation>
    <scope>NUCLEOTIDE SEQUENCE [LARGE SCALE GENOMIC DNA]</scope>
    <source>
        <strain evidence="3 4">JPCC DA0580</strain>
    </source>
</reference>
<dbReference type="SUPFAM" id="SSF53335">
    <property type="entry name" value="S-adenosyl-L-methionine-dependent methyltransferases"/>
    <property type="match status" value="1"/>
</dbReference>
<evidence type="ECO:0000259" key="2">
    <source>
        <dbReference type="Pfam" id="PF08242"/>
    </source>
</evidence>
<dbReference type="Gene3D" id="3.40.50.150">
    <property type="entry name" value="Vaccinia Virus protein VP39"/>
    <property type="match status" value="1"/>
</dbReference>
<sequence length="558" mass="63038">MEPASSLRAQPQVREQESTVMLRGREKRRHLAASAIDLRDPFELISLAVRFDESTENESLLRTPLERGSFYDTQQFVEVLEFLREQTKPHSKRTQQSPFLEKNRLLAVTPIILSGVLSTIQSQRELSDKCPYSMSLSSELVTACQTMRHAALSRLRTKKQRGRTQRVIIPFFCVTVLISIYVGSLLEMKELVSKLGFVDSCMEAGLNAENATNEHYHKVCRISDAYLWDQYKAYSLKLEGSCSIGKHLCYHNLLRDRYREAPFSMHASLSQELITLEEMESSSFSELIAGSSKRTRTKEKTDISWLGDTNVNRALAEALREYLPANTHLSVLDVGCGVGGTLYPLLSTYASTAETNRNFRYHGMSLSGAEINFARRLASYHDITADVAVFEKKNYDAPLPSATFTAVLAVESLSYSPDIKATLSNLLKSVQRGGLLIIVDKVIAAKAQQSSAGADPQFQISSISHTQWMTAIKHIGCQLELARDLSLEYEVLSNERFDQFSVYWHYRIPFLWASKSSAGRRVVELTEDLVTVVREKAQRREAFRTAGATYNMYICRKL</sequence>
<dbReference type="PANTHER" id="PTHR44068">
    <property type="entry name" value="ZGC:194242"/>
    <property type="match status" value="1"/>
</dbReference>
<evidence type="ECO:0000313" key="4">
    <source>
        <dbReference type="Proteomes" id="UP000198406"/>
    </source>
</evidence>
<keyword evidence="1" id="KW-0472">Membrane</keyword>
<dbReference type="PANTHER" id="PTHR44068:SF11">
    <property type="entry name" value="GERANYL DIPHOSPHATE 2-C-METHYLTRANSFERASE"/>
    <property type="match status" value="1"/>
</dbReference>
<keyword evidence="1" id="KW-0812">Transmembrane</keyword>
<dbReference type="Pfam" id="PF08242">
    <property type="entry name" value="Methyltransf_12"/>
    <property type="match status" value="1"/>
</dbReference>
<protein>
    <recommendedName>
        <fullName evidence="2">Methyltransferase type 12 domain-containing protein</fullName>
    </recommendedName>
</protein>
<dbReference type="AlphaFoldDB" id="A0A1Z5JTA0"/>
<feature type="domain" description="Methyltransferase type 12" evidence="2">
    <location>
        <begin position="332"/>
        <end position="436"/>
    </location>
</feature>
<feature type="transmembrane region" description="Helical" evidence="1">
    <location>
        <begin position="167"/>
        <end position="186"/>
    </location>
</feature>
<keyword evidence="1" id="KW-1133">Transmembrane helix</keyword>
<organism evidence="3 4">
    <name type="scientific">Fistulifera solaris</name>
    <name type="common">Oleaginous diatom</name>
    <dbReference type="NCBI Taxonomy" id="1519565"/>
    <lineage>
        <taxon>Eukaryota</taxon>
        <taxon>Sar</taxon>
        <taxon>Stramenopiles</taxon>
        <taxon>Ochrophyta</taxon>
        <taxon>Bacillariophyta</taxon>
        <taxon>Bacillariophyceae</taxon>
        <taxon>Bacillariophycidae</taxon>
        <taxon>Naviculales</taxon>
        <taxon>Naviculaceae</taxon>
        <taxon>Fistulifera</taxon>
    </lineage>
</organism>
<dbReference type="CDD" id="cd02440">
    <property type="entry name" value="AdoMet_MTases"/>
    <property type="match status" value="1"/>
</dbReference>
<dbReference type="InParanoid" id="A0A1Z5JTA0"/>
<evidence type="ECO:0000313" key="3">
    <source>
        <dbReference type="EMBL" id="GAX17106.1"/>
    </source>
</evidence>
<dbReference type="Proteomes" id="UP000198406">
    <property type="component" value="Unassembled WGS sequence"/>
</dbReference>
<accession>A0A1Z5JTA0</accession>
<dbReference type="InterPro" id="IPR050447">
    <property type="entry name" value="Erg6_SMT_methyltransf"/>
</dbReference>
<dbReference type="OrthoDB" id="47879at2759"/>
<keyword evidence="4" id="KW-1185">Reference proteome</keyword>
<dbReference type="EMBL" id="BDSP01000111">
    <property type="protein sequence ID" value="GAX17106.1"/>
    <property type="molecule type" value="Genomic_DNA"/>
</dbReference>
<gene>
    <name evidence="3" type="ORF">FisN_5Hh492</name>
</gene>